<dbReference type="PANTHER" id="PTHR42069">
    <property type="entry name" value="HYPHAL ANASTAMOSIS-8 PROTEIN"/>
    <property type="match status" value="1"/>
</dbReference>
<proteinExistence type="predicted"/>
<sequence>MSRFAGRQTSCTYWVSANLCPADGDANSLGTPRSRGHEAWWHGPVSRFSYTSERPRNGSRRKTRHNVITQITIERRSSKDSLDVRTPRTARFAEATSVHSPVDPPRSPFEYPTNHYKPQPQIADTGFGYMQSVEMEETDRRYLPPPTPKTPLKSALKSPGAPPRTPGGAMSIMSPTFREEHQLEKREAMTDKEQAKDLKIKVRVRLAKIFLRGINFACSLIVLAMVASAFAIFNATKSLAPRNGLPPWAENTKVWPQILLLTIACVSLVISIFVIVAYWRGGHHRAEKVAAYYTVFAVGFFIFSIIMWGVGAAVFNQSKAQNNNKDMWGWSCVDNKRRHLFEDDIAYGLVCRLQNWALVCCIIEIVIEVLVIGIYGIVFYRFWSKRKLRKSMAMRDRARSDLYLAQLRSQSAPNTPGFGPMSPRSGGWRPPPGHPMYVDPHSAAEAGESDKVQYAYAREIAQPQPFTLQAPPIKVTGATPKMEQDGFDSVPVRTNTVSPPLPSPGFQERRNEHVDAAPGEQQYAAVPIPGAYTPLASPSYPPPQQQQPTGFDFGSSVTGQR</sequence>
<feature type="transmembrane region" description="Helical" evidence="2">
    <location>
        <begin position="254"/>
        <end position="279"/>
    </location>
</feature>
<dbReference type="EMBL" id="JBHGVX010000008">
    <property type="protein sequence ID" value="KAL1793109.1"/>
    <property type="molecule type" value="Genomic_DNA"/>
</dbReference>
<evidence type="ECO:0008006" key="5">
    <source>
        <dbReference type="Google" id="ProtNLM"/>
    </source>
</evidence>
<dbReference type="Proteomes" id="UP001578633">
    <property type="component" value="Chromosome 8"/>
</dbReference>
<accession>A0ABR3UB55</accession>
<keyword evidence="2" id="KW-0472">Membrane</keyword>
<organism evidence="3 4">
    <name type="scientific">Alternaria dauci</name>
    <dbReference type="NCBI Taxonomy" id="48095"/>
    <lineage>
        <taxon>Eukaryota</taxon>
        <taxon>Fungi</taxon>
        <taxon>Dikarya</taxon>
        <taxon>Ascomycota</taxon>
        <taxon>Pezizomycotina</taxon>
        <taxon>Dothideomycetes</taxon>
        <taxon>Pleosporomycetidae</taxon>
        <taxon>Pleosporales</taxon>
        <taxon>Pleosporineae</taxon>
        <taxon>Pleosporaceae</taxon>
        <taxon>Alternaria</taxon>
        <taxon>Alternaria sect. Porri</taxon>
    </lineage>
</organism>
<gene>
    <name evidence="3" type="ORF">ACET3X_008091</name>
</gene>
<comment type="caution">
    <text evidence="3">The sequence shown here is derived from an EMBL/GenBank/DDBJ whole genome shotgun (WGS) entry which is preliminary data.</text>
</comment>
<keyword evidence="2" id="KW-0812">Transmembrane</keyword>
<reference evidence="3 4" key="1">
    <citation type="submission" date="2024-09" db="EMBL/GenBank/DDBJ databases">
        <title>T2T genomes of carrot and Alternaria dauci and their utility for understanding host-pathogen interaction during carrot leaf blight disease.</title>
        <authorList>
            <person name="Liu W."/>
            <person name="Xu S."/>
            <person name="Ou C."/>
            <person name="Liu X."/>
            <person name="Zhuang F."/>
            <person name="Deng X.W."/>
        </authorList>
    </citation>
    <scope>NUCLEOTIDE SEQUENCE [LARGE SCALE GENOMIC DNA]</scope>
    <source>
        <strain evidence="3 4">A2016</strain>
    </source>
</reference>
<feature type="region of interest" description="Disordered" evidence="1">
    <location>
        <begin position="411"/>
        <end position="441"/>
    </location>
</feature>
<name>A0ABR3UB55_9PLEO</name>
<evidence type="ECO:0000313" key="3">
    <source>
        <dbReference type="EMBL" id="KAL1793109.1"/>
    </source>
</evidence>
<feature type="compositionally biased region" description="Low complexity" evidence="1">
    <location>
        <begin position="419"/>
        <end position="428"/>
    </location>
</feature>
<dbReference type="GeneID" id="96088413"/>
<dbReference type="RefSeq" id="XP_069303693.1">
    <property type="nucleotide sequence ID" value="XM_069454226.1"/>
</dbReference>
<evidence type="ECO:0000313" key="4">
    <source>
        <dbReference type="Proteomes" id="UP001578633"/>
    </source>
</evidence>
<keyword evidence="4" id="KW-1185">Reference proteome</keyword>
<protein>
    <recommendedName>
        <fullName evidence="5">MARVEL domain-containing protein</fullName>
    </recommendedName>
</protein>
<dbReference type="PANTHER" id="PTHR42069:SF1">
    <property type="entry name" value="MARVEL DOMAIN-CONTAINING PROTEIN"/>
    <property type="match status" value="1"/>
</dbReference>
<feature type="transmembrane region" description="Helical" evidence="2">
    <location>
        <begin position="209"/>
        <end position="234"/>
    </location>
</feature>
<feature type="region of interest" description="Disordered" evidence="1">
    <location>
        <begin position="138"/>
        <end position="170"/>
    </location>
</feature>
<evidence type="ECO:0000256" key="1">
    <source>
        <dbReference type="SAM" id="MobiDB-lite"/>
    </source>
</evidence>
<feature type="transmembrane region" description="Helical" evidence="2">
    <location>
        <begin position="356"/>
        <end position="383"/>
    </location>
</feature>
<keyword evidence="2" id="KW-1133">Transmembrane helix</keyword>
<feature type="transmembrane region" description="Helical" evidence="2">
    <location>
        <begin position="291"/>
        <end position="315"/>
    </location>
</feature>
<evidence type="ECO:0000256" key="2">
    <source>
        <dbReference type="SAM" id="Phobius"/>
    </source>
</evidence>
<feature type="region of interest" description="Disordered" evidence="1">
    <location>
        <begin position="477"/>
        <end position="561"/>
    </location>
</feature>